<dbReference type="PANTHER" id="PTHR30616">
    <property type="entry name" value="UNCHARACTERIZED PROTEIN YFIH"/>
    <property type="match status" value="1"/>
</dbReference>
<evidence type="ECO:0000256" key="4">
    <source>
        <dbReference type="ARBA" id="ARBA00022723"/>
    </source>
</evidence>
<dbReference type="Proteomes" id="UP000191931">
    <property type="component" value="Unassembled WGS sequence"/>
</dbReference>
<dbReference type="EMBL" id="FWEV01000128">
    <property type="protein sequence ID" value="SLM30126.1"/>
    <property type="molecule type" value="Genomic_DNA"/>
</dbReference>
<dbReference type="OrthoDB" id="4279at2"/>
<evidence type="ECO:0000256" key="1">
    <source>
        <dbReference type="ARBA" id="ARBA00000553"/>
    </source>
</evidence>
<evidence type="ECO:0000313" key="11">
    <source>
        <dbReference type="EMBL" id="SLM30126.1"/>
    </source>
</evidence>
<dbReference type="GO" id="GO:0016787">
    <property type="term" value="F:hydrolase activity"/>
    <property type="evidence" value="ECO:0007669"/>
    <property type="project" value="UniProtKB-KW"/>
</dbReference>
<organism evidence="11 12">
    <name type="scientific">Desulfamplus magnetovallimortis</name>
    <dbReference type="NCBI Taxonomy" id="1246637"/>
    <lineage>
        <taxon>Bacteria</taxon>
        <taxon>Pseudomonadati</taxon>
        <taxon>Thermodesulfobacteriota</taxon>
        <taxon>Desulfobacteria</taxon>
        <taxon>Desulfobacterales</taxon>
        <taxon>Desulfobacteraceae</taxon>
        <taxon>Desulfamplus</taxon>
    </lineage>
</organism>
<keyword evidence="3" id="KW-0808">Transferase</keyword>
<dbReference type="RefSeq" id="WP_080807639.1">
    <property type="nucleotide sequence ID" value="NZ_LT828558.1"/>
</dbReference>
<accession>A0A1W1HCG6</accession>
<comment type="similarity">
    <text evidence="2 10">Belongs to the purine nucleoside phosphorylase YfiH/LACC1 family.</text>
</comment>
<dbReference type="GO" id="GO:0005507">
    <property type="term" value="F:copper ion binding"/>
    <property type="evidence" value="ECO:0007669"/>
    <property type="project" value="TreeGrafter"/>
</dbReference>
<comment type="catalytic activity">
    <reaction evidence="8">
        <text>adenosine + phosphate = alpha-D-ribose 1-phosphate + adenine</text>
        <dbReference type="Rhea" id="RHEA:27642"/>
        <dbReference type="ChEBI" id="CHEBI:16335"/>
        <dbReference type="ChEBI" id="CHEBI:16708"/>
        <dbReference type="ChEBI" id="CHEBI:43474"/>
        <dbReference type="ChEBI" id="CHEBI:57720"/>
        <dbReference type="EC" id="2.4.2.1"/>
    </reaction>
    <physiologicalReaction direction="left-to-right" evidence="8">
        <dbReference type="Rhea" id="RHEA:27643"/>
    </physiologicalReaction>
</comment>
<dbReference type="SUPFAM" id="SSF64438">
    <property type="entry name" value="CNF1/YfiH-like putative cysteine hydrolases"/>
    <property type="match status" value="1"/>
</dbReference>
<evidence type="ECO:0000256" key="8">
    <source>
        <dbReference type="ARBA" id="ARBA00048968"/>
    </source>
</evidence>
<dbReference type="InterPro" id="IPR011324">
    <property type="entry name" value="Cytotoxic_necrot_fac-like_cat"/>
</dbReference>
<keyword evidence="5" id="KW-0378">Hydrolase</keyword>
<protein>
    <recommendedName>
        <fullName evidence="10">Purine nucleoside phosphorylase</fullName>
    </recommendedName>
</protein>
<evidence type="ECO:0000256" key="5">
    <source>
        <dbReference type="ARBA" id="ARBA00022801"/>
    </source>
</evidence>
<evidence type="ECO:0000256" key="9">
    <source>
        <dbReference type="ARBA" id="ARBA00049893"/>
    </source>
</evidence>
<evidence type="ECO:0000256" key="3">
    <source>
        <dbReference type="ARBA" id="ARBA00022679"/>
    </source>
</evidence>
<dbReference type="CDD" id="cd16833">
    <property type="entry name" value="YfiH"/>
    <property type="match status" value="1"/>
</dbReference>
<evidence type="ECO:0000313" key="12">
    <source>
        <dbReference type="Proteomes" id="UP000191931"/>
    </source>
</evidence>
<evidence type="ECO:0000256" key="6">
    <source>
        <dbReference type="ARBA" id="ARBA00022833"/>
    </source>
</evidence>
<dbReference type="PANTHER" id="PTHR30616:SF2">
    <property type="entry name" value="PURINE NUCLEOSIDE PHOSPHORYLASE LACC1"/>
    <property type="match status" value="1"/>
</dbReference>
<keyword evidence="4" id="KW-0479">Metal-binding</keyword>
<dbReference type="InterPro" id="IPR003730">
    <property type="entry name" value="Cu_polyphenol_OxRdtase"/>
</dbReference>
<gene>
    <name evidence="11" type="ORF">MTBBW1_2130021</name>
</gene>
<keyword evidence="12" id="KW-1185">Reference proteome</keyword>
<comment type="catalytic activity">
    <reaction evidence="1">
        <text>inosine + phosphate = alpha-D-ribose 1-phosphate + hypoxanthine</text>
        <dbReference type="Rhea" id="RHEA:27646"/>
        <dbReference type="ChEBI" id="CHEBI:17368"/>
        <dbReference type="ChEBI" id="CHEBI:17596"/>
        <dbReference type="ChEBI" id="CHEBI:43474"/>
        <dbReference type="ChEBI" id="CHEBI:57720"/>
        <dbReference type="EC" id="2.4.2.1"/>
    </reaction>
    <physiologicalReaction direction="left-to-right" evidence="1">
        <dbReference type="Rhea" id="RHEA:27647"/>
    </physiologicalReaction>
</comment>
<comment type="catalytic activity">
    <reaction evidence="9">
        <text>S-methyl-5'-thioadenosine + phosphate = 5-(methylsulfanyl)-alpha-D-ribose 1-phosphate + adenine</text>
        <dbReference type="Rhea" id="RHEA:11852"/>
        <dbReference type="ChEBI" id="CHEBI:16708"/>
        <dbReference type="ChEBI" id="CHEBI:17509"/>
        <dbReference type="ChEBI" id="CHEBI:43474"/>
        <dbReference type="ChEBI" id="CHEBI:58533"/>
        <dbReference type="EC" id="2.4.2.28"/>
    </reaction>
    <physiologicalReaction direction="left-to-right" evidence="9">
        <dbReference type="Rhea" id="RHEA:11853"/>
    </physiologicalReaction>
</comment>
<dbReference type="NCBIfam" id="TIGR00726">
    <property type="entry name" value="peptidoglycan editing factor PgeF"/>
    <property type="match status" value="1"/>
</dbReference>
<reference evidence="11 12" key="1">
    <citation type="submission" date="2017-03" db="EMBL/GenBank/DDBJ databases">
        <authorList>
            <person name="Afonso C.L."/>
            <person name="Miller P.J."/>
            <person name="Scott M.A."/>
            <person name="Spackman E."/>
            <person name="Goraichik I."/>
            <person name="Dimitrov K.M."/>
            <person name="Suarez D.L."/>
            <person name="Swayne D.E."/>
        </authorList>
    </citation>
    <scope>NUCLEOTIDE SEQUENCE [LARGE SCALE GENOMIC DNA]</scope>
    <source>
        <strain evidence="11">PRJEB14757</strain>
    </source>
</reference>
<proteinExistence type="inferred from homology"/>
<dbReference type="GO" id="GO:0017061">
    <property type="term" value="F:S-methyl-5-thioadenosine phosphorylase activity"/>
    <property type="evidence" value="ECO:0007669"/>
    <property type="project" value="UniProtKB-EC"/>
</dbReference>
<dbReference type="STRING" id="1246637.MTBBW1_2130021"/>
<evidence type="ECO:0000256" key="2">
    <source>
        <dbReference type="ARBA" id="ARBA00007353"/>
    </source>
</evidence>
<evidence type="ECO:0000256" key="7">
    <source>
        <dbReference type="ARBA" id="ARBA00047989"/>
    </source>
</evidence>
<keyword evidence="6" id="KW-0862">Zinc</keyword>
<dbReference type="AlphaFoldDB" id="A0A1W1HCG6"/>
<comment type="catalytic activity">
    <reaction evidence="7">
        <text>adenosine + H2O + H(+) = inosine + NH4(+)</text>
        <dbReference type="Rhea" id="RHEA:24408"/>
        <dbReference type="ChEBI" id="CHEBI:15377"/>
        <dbReference type="ChEBI" id="CHEBI:15378"/>
        <dbReference type="ChEBI" id="CHEBI:16335"/>
        <dbReference type="ChEBI" id="CHEBI:17596"/>
        <dbReference type="ChEBI" id="CHEBI:28938"/>
        <dbReference type="EC" id="3.5.4.4"/>
    </reaction>
    <physiologicalReaction direction="left-to-right" evidence="7">
        <dbReference type="Rhea" id="RHEA:24409"/>
    </physiologicalReaction>
</comment>
<dbReference type="Gene3D" id="3.60.140.10">
    <property type="entry name" value="CNF1/YfiH-like putative cysteine hydrolases"/>
    <property type="match status" value="1"/>
</dbReference>
<dbReference type="InterPro" id="IPR038371">
    <property type="entry name" value="Cu_polyphenol_OxRdtase_sf"/>
</dbReference>
<dbReference type="Pfam" id="PF02578">
    <property type="entry name" value="Cu-oxidase_4"/>
    <property type="match status" value="1"/>
</dbReference>
<sequence>METGKTEKSALDLEYYTFDNLSRYNGIYQRVFTRRGGVSSHPFNELNVSLSTGDKRENVLKNRELIAASLNVTSHKMIYLNQVHGKDFLVYRKDDKKSSSVDSLSSNIVDADGIVTDVKGIFPVIQVADCQAVILYDPVKNVVANIHSGWRGTVIDIIGNGVDIMTQSFGTKPSDILAGIAPSLGPCCSEFKNYKDEIPENLWKYRIDTDSLETGYNFDFWKISFDQLTEKGVKPENIEISGICTVCNTGEFFSYRGENRTGRFAVVAGIV</sequence>
<name>A0A1W1HCG6_9BACT</name>
<evidence type="ECO:0000256" key="10">
    <source>
        <dbReference type="RuleBase" id="RU361274"/>
    </source>
</evidence>